<evidence type="ECO:0000313" key="1">
    <source>
        <dbReference type="EMBL" id="KAK2956638.1"/>
    </source>
</evidence>
<dbReference type="EMBL" id="JARBJD010000054">
    <property type="protein sequence ID" value="KAK2956638.1"/>
    <property type="molecule type" value="Genomic_DNA"/>
</dbReference>
<gene>
    <name evidence="1" type="ORF">BLNAU_8479</name>
</gene>
<accession>A0ABQ9XYV2</accession>
<dbReference type="Proteomes" id="UP001281761">
    <property type="component" value="Unassembled WGS sequence"/>
</dbReference>
<protein>
    <submittedName>
        <fullName evidence="1">Uncharacterized protein</fullName>
    </submittedName>
</protein>
<organism evidence="1 2">
    <name type="scientific">Blattamonas nauphoetae</name>
    <dbReference type="NCBI Taxonomy" id="2049346"/>
    <lineage>
        <taxon>Eukaryota</taxon>
        <taxon>Metamonada</taxon>
        <taxon>Preaxostyla</taxon>
        <taxon>Oxymonadida</taxon>
        <taxon>Blattamonas</taxon>
    </lineage>
</organism>
<sequence>MEDRRSRTFVSKEDIVAYTGTRGRKIDKWTVCVEAFIQTHECVVNEFLSACSLTCGHQQAIFDNHIRSLNSVLKRDHTLQQSSSGWSSLLDRPVHHRRRLGKTPVSSE</sequence>
<comment type="caution">
    <text evidence="1">The sequence shown here is derived from an EMBL/GenBank/DDBJ whole genome shotgun (WGS) entry which is preliminary data.</text>
</comment>
<proteinExistence type="predicted"/>
<name>A0ABQ9XYV2_9EUKA</name>
<reference evidence="1 2" key="1">
    <citation type="journal article" date="2022" name="bioRxiv">
        <title>Genomics of Preaxostyla Flagellates Illuminates Evolutionary Transitions and the Path Towards Mitochondrial Loss.</title>
        <authorList>
            <person name="Novak L.V.F."/>
            <person name="Treitli S.C."/>
            <person name="Pyrih J."/>
            <person name="Halakuc P."/>
            <person name="Pipaliya S.V."/>
            <person name="Vacek V."/>
            <person name="Brzon O."/>
            <person name="Soukal P."/>
            <person name="Eme L."/>
            <person name="Dacks J.B."/>
            <person name="Karnkowska A."/>
            <person name="Elias M."/>
            <person name="Hampl V."/>
        </authorList>
    </citation>
    <scope>NUCLEOTIDE SEQUENCE [LARGE SCALE GENOMIC DNA]</scope>
    <source>
        <strain evidence="1">NAU3</strain>
        <tissue evidence="1">Gut</tissue>
    </source>
</reference>
<keyword evidence="2" id="KW-1185">Reference proteome</keyword>
<evidence type="ECO:0000313" key="2">
    <source>
        <dbReference type="Proteomes" id="UP001281761"/>
    </source>
</evidence>